<dbReference type="EMBL" id="BDGG01000020">
    <property type="protein sequence ID" value="GAV09016.1"/>
    <property type="molecule type" value="Genomic_DNA"/>
</dbReference>
<evidence type="ECO:0000256" key="10">
    <source>
        <dbReference type="ARBA" id="ARBA00044881"/>
    </source>
</evidence>
<dbReference type="GO" id="GO:0022857">
    <property type="term" value="F:transmembrane transporter activity"/>
    <property type="evidence" value="ECO:0007669"/>
    <property type="project" value="InterPro"/>
</dbReference>
<keyword evidence="5 25" id="KW-1133">Transmembrane helix</keyword>
<evidence type="ECO:0000256" key="22">
    <source>
        <dbReference type="ARBA" id="ARBA00045018"/>
    </source>
</evidence>
<evidence type="ECO:0000313" key="28">
    <source>
        <dbReference type="Proteomes" id="UP000186922"/>
    </source>
</evidence>
<evidence type="ECO:0000256" key="3">
    <source>
        <dbReference type="ARBA" id="ARBA00022448"/>
    </source>
</evidence>
<evidence type="ECO:0000256" key="18">
    <source>
        <dbReference type="ARBA" id="ARBA00044912"/>
    </source>
</evidence>
<feature type="transmembrane region" description="Helical" evidence="25">
    <location>
        <begin position="334"/>
        <end position="356"/>
    </location>
</feature>
<organism evidence="27 28">
    <name type="scientific">Ramazzottius varieornatus</name>
    <name type="common">Water bear</name>
    <name type="synonym">Tardigrade</name>
    <dbReference type="NCBI Taxonomy" id="947166"/>
    <lineage>
        <taxon>Eukaryota</taxon>
        <taxon>Metazoa</taxon>
        <taxon>Ecdysozoa</taxon>
        <taxon>Tardigrada</taxon>
        <taxon>Eutardigrada</taxon>
        <taxon>Parachela</taxon>
        <taxon>Hypsibioidea</taxon>
        <taxon>Ramazzottiidae</taxon>
        <taxon>Ramazzottius</taxon>
    </lineage>
</organism>
<feature type="transmembrane region" description="Helical" evidence="25">
    <location>
        <begin position="420"/>
        <end position="444"/>
    </location>
</feature>
<proteinExistence type="inferred from homology"/>
<evidence type="ECO:0000256" key="7">
    <source>
        <dbReference type="ARBA" id="ARBA00023228"/>
    </source>
</evidence>
<comment type="catalytic activity">
    <reaction evidence="11">
        <text>L-alpha-aminoacyl-L-histidine(out) = L-alpha-aminoacyl-L-histidine(in)</text>
        <dbReference type="Rhea" id="RHEA:79375"/>
        <dbReference type="ChEBI" id="CHEBI:229967"/>
    </reaction>
</comment>
<feature type="transmembrane region" description="Helical" evidence="25">
    <location>
        <begin position="207"/>
        <end position="237"/>
    </location>
</feature>
<feature type="transmembrane region" description="Helical" evidence="25">
    <location>
        <begin position="113"/>
        <end position="136"/>
    </location>
</feature>
<evidence type="ECO:0000256" key="20">
    <source>
        <dbReference type="ARBA" id="ARBA00044924"/>
    </source>
</evidence>
<evidence type="ECO:0000256" key="5">
    <source>
        <dbReference type="ARBA" id="ARBA00022989"/>
    </source>
</evidence>
<comment type="catalytic activity">
    <reaction evidence="19">
        <text>L-alanyl-L-lysine(out) = L-alanyl-L-lysine(in)</text>
        <dbReference type="Rhea" id="RHEA:79415"/>
        <dbReference type="ChEBI" id="CHEBI:192470"/>
    </reaction>
</comment>
<comment type="catalytic activity">
    <reaction evidence="8">
        <text>L-lysyl-L-alanine(out) = L-lysyl-L-alanine(in)</text>
        <dbReference type="Rhea" id="RHEA:79399"/>
        <dbReference type="ChEBI" id="CHEBI:229954"/>
    </reaction>
</comment>
<dbReference type="PANTHER" id="PTHR23512">
    <property type="entry name" value="MAJOR FACILITATOR SUPERFAMILY DOMAIN-CONTAINING PROTEIN 1"/>
    <property type="match status" value="1"/>
</dbReference>
<evidence type="ECO:0000256" key="24">
    <source>
        <dbReference type="ARBA" id="ARBA00046376"/>
    </source>
</evidence>
<dbReference type="CDD" id="cd17340">
    <property type="entry name" value="MFS_MFSD1"/>
    <property type="match status" value="1"/>
</dbReference>
<comment type="catalytic activity">
    <reaction evidence="17">
        <text>L-arginyl-glycine(out) = L-arginyl-glycine(in)</text>
        <dbReference type="Rhea" id="RHEA:79391"/>
        <dbReference type="ChEBI" id="CHEBI:229955"/>
    </reaction>
</comment>
<evidence type="ECO:0000256" key="6">
    <source>
        <dbReference type="ARBA" id="ARBA00023136"/>
    </source>
</evidence>
<evidence type="ECO:0000256" key="13">
    <source>
        <dbReference type="ARBA" id="ARBA00044893"/>
    </source>
</evidence>
<comment type="subcellular location">
    <subcellularLocation>
        <location evidence="1">Lysosome membrane</location>
        <topology evidence="1">Multi-pass membrane protein</topology>
    </subcellularLocation>
</comment>
<dbReference type="GO" id="GO:0005765">
    <property type="term" value="C:lysosomal membrane"/>
    <property type="evidence" value="ECO:0007669"/>
    <property type="project" value="UniProtKB-SubCell"/>
</dbReference>
<name>A0A1D1W6R1_RAMVA</name>
<comment type="catalytic activity">
    <reaction evidence="14">
        <text>L-aspartyl-L-lysine(out) = L-aspartyl-L-lysine(in)</text>
        <dbReference type="Rhea" id="RHEA:79411"/>
        <dbReference type="ChEBI" id="CHEBI:229953"/>
    </reaction>
</comment>
<evidence type="ECO:0000256" key="2">
    <source>
        <dbReference type="ARBA" id="ARBA00008335"/>
    </source>
</evidence>
<feature type="transmembrane region" description="Helical" evidence="25">
    <location>
        <begin position="306"/>
        <end position="327"/>
    </location>
</feature>
<keyword evidence="7" id="KW-0458">Lysosome</keyword>
<evidence type="ECO:0000256" key="14">
    <source>
        <dbReference type="ARBA" id="ARBA00044898"/>
    </source>
</evidence>
<evidence type="ECO:0000256" key="9">
    <source>
        <dbReference type="ARBA" id="ARBA00044878"/>
    </source>
</evidence>
<comment type="caution">
    <text evidence="27">The sequence shown here is derived from an EMBL/GenBank/DDBJ whole genome shotgun (WGS) entry which is preliminary data.</text>
</comment>
<keyword evidence="28" id="KW-1185">Reference proteome</keyword>
<evidence type="ECO:0000313" key="27">
    <source>
        <dbReference type="EMBL" id="GAV09016.1"/>
    </source>
</evidence>
<comment type="similarity">
    <text evidence="2">Belongs to the major facilitator superfamily.</text>
</comment>
<feature type="transmembrane region" description="Helical" evidence="25">
    <location>
        <begin position="391"/>
        <end position="414"/>
    </location>
</feature>
<keyword evidence="3" id="KW-0813">Transport</keyword>
<evidence type="ECO:0000256" key="16">
    <source>
        <dbReference type="ARBA" id="ARBA00044900"/>
    </source>
</evidence>
<reference evidence="27 28" key="1">
    <citation type="journal article" date="2016" name="Nat. Commun.">
        <title>Extremotolerant tardigrade genome and improved radiotolerance of human cultured cells by tardigrade-unique protein.</title>
        <authorList>
            <person name="Hashimoto T."/>
            <person name="Horikawa D.D."/>
            <person name="Saito Y."/>
            <person name="Kuwahara H."/>
            <person name="Kozuka-Hata H."/>
            <person name="Shin-I T."/>
            <person name="Minakuchi Y."/>
            <person name="Ohishi K."/>
            <person name="Motoyama A."/>
            <person name="Aizu T."/>
            <person name="Enomoto A."/>
            <person name="Kondo K."/>
            <person name="Tanaka S."/>
            <person name="Hara Y."/>
            <person name="Koshikawa S."/>
            <person name="Sagara H."/>
            <person name="Miura T."/>
            <person name="Yokobori S."/>
            <person name="Miyagawa K."/>
            <person name="Suzuki Y."/>
            <person name="Kubo T."/>
            <person name="Oyama M."/>
            <person name="Kohara Y."/>
            <person name="Fujiyama A."/>
            <person name="Arakawa K."/>
            <person name="Katayama T."/>
            <person name="Toyoda A."/>
            <person name="Kunieda T."/>
        </authorList>
    </citation>
    <scope>NUCLEOTIDE SEQUENCE [LARGE SCALE GENOMIC DNA]</scope>
    <source>
        <strain evidence="27 28">YOKOZUNA-1</strain>
    </source>
</reference>
<dbReference type="Gene3D" id="1.20.1250.20">
    <property type="entry name" value="MFS general substrate transporter like domains"/>
    <property type="match status" value="2"/>
</dbReference>
<keyword evidence="4 25" id="KW-0812">Transmembrane</keyword>
<accession>A0A1D1W6R1</accession>
<evidence type="ECO:0000256" key="8">
    <source>
        <dbReference type="ARBA" id="ARBA00044876"/>
    </source>
</evidence>
<evidence type="ECO:0000259" key="26">
    <source>
        <dbReference type="PROSITE" id="PS50850"/>
    </source>
</evidence>
<comment type="catalytic activity">
    <reaction evidence="16">
        <text>L-lysyl-L-lysine(out) = L-lysyl-L-lysine(in)</text>
        <dbReference type="Rhea" id="RHEA:79403"/>
        <dbReference type="ChEBI" id="CHEBI:229956"/>
    </reaction>
</comment>
<evidence type="ECO:0000256" key="4">
    <source>
        <dbReference type="ARBA" id="ARBA00022692"/>
    </source>
</evidence>
<dbReference type="AlphaFoldDB" id="A0A1D1W6R1"/>
<feature type="transmembrane region" description="Helical" evidence="25">
    <location>
        <begin position="148"/>
        <end position="169"/>
    </location>
</feature>
<comment type="catalytic activity">
    <reaction evidence="18">
        <text>L-histidyl-L-alpha-amino acid(out) = L-histidyl-L-alpha-amino acid(in)</text>
        <dbReference type="Rhea" id="RHEA:79379"/>
        <dbReference type="ChEBI" id="CHEBI:229964"/>
    </reaction>
</comment>
<dbReference type="OrthoDB" id="424834at2759"/>
<dbReference type="STRING" id="947166.A0A1D1W6R1"/>
<dbReference type="PROSITE" id="PS50850">
    <property type="entry name" value="MFS"/>
    <property type="match status" value="1"/>
</dbReference>
<comment type="catalytic activity">
    <reaction evidence="12">
        <text>L-lysyl-L-alpha-amino acid(out) = L-lysyl-L-alpha-amino acid(in)</text>
        <dbReference type="Rhea" id="RHEA:79387"/>
        <dbReference type="ChEBI" id="CHEBI:229965"/>
    </reaction>
</comment>
<evidence type="ECO:0000256" key="15">
    <source>
        <dbReference type="ARBA" id="ARBA00044899"/>
    </source>
</evidence>
<protein>
    <recommendedName>
        <fullName evidence="21">Lysosomal dipeptide transporter MFSD1</fullName>
    </recommendedName>
    <alternativeName>
        <fullName evidence="22">Major facilitator superfamily domain-containing protein 1</fullName>
    </alternativeName>
</protein>
<dbReference type="SUPFAM" id="SSF103473">
    <property type="entry name" value="MFS general substrate transporter"/>
    <property type="match status" value="1"/>
</dbReference>
<dbReference type="InterPro" id="IPR036259">
    <property type="entry name" value="MFS_trans_sf"/>
</dbReference>
<dbReference type="InterPro" id="IPR052187">
    <property type="entry name" value="MFSD1"/>
</dbReference>
<evidence type="ECO:0000256" key="1">
    <source>
        <dbReference type="ARBA" id="ARBA00004155"/>
    </source>
</evidence>
<comment type="catalytic activity">
    <reaction evidence="15">
        <text>L-arginyl-L-alpha-amino acid(out) = L-arginyl-L-alpha-amino acid(in)</text>
        <dbReference type="Rhea" id="RHEA:79371"/>
        <dbReference type="ChEBI" id="CHEBI:84315"/>
    </reaction>
</comment>
<evidence type="ECO:0000256" key="21">
    <source>
        <dbReference type="ARBA" id="ARBA00044985"/>
    </source>
</evidence>
<dbReference type="PANTHER" id="PTHR23512:SF3">
    <property type="entry name" value="MAJOR FACILITATOR SUPERFAMILY DOMAIN-CONTAINING PROTEIN 1"/>
    <property type="match status" value="1"/>
</dbReference>
<comment type="function">
    <text evidence="23">Lysosomal dipeptide uniporter that selectively exports lysine, arginine or histidine-containing dipeptides with a net positive charge from the lysosome lumen into the cytosol. Could play a role in a specific type of protein O-glycosylation indirectly regulating macrophages migration and tissue invasion. Also essential for liver homeostasis.</text>
</comment>
<evidence type="ECO:0000256" key="25">
    <source>
        <dbReference type="SAM" id="Phobius"/>
    </source>
</evidence>
<feature type="transmembrane region" description="Helical" evidence="25">
    <location>
        <begin position="85"/>
        <end position="107"/>
    </location>
</feature>
<evidence type="ECO:0000256" key="12">
    <source>
        <dbReference type="ARBA" id="ARBA00044891"/>
    </source>
</evidence>
<dbReference type="InterPro" id="IPR011701">
    <property type="entry name" value="MFS"/>
</dbReference>
<evidence type="ECO:0000256" key="11">
    <source>
        <dbReference type="ARBA" id="ARBA00044884"/>
    </source>
</evidence>
<comment type="catalytic activity">
    <reaction evidence="13">
        <text>L-alpha-aminoacyl-L-lysine(out) = L-alpha-aminoacyl-L-lysine(in)</text>
        <dbReference type="Rhea" id="RHEA:79383"/>
        <dbReference type="ChEBI" id="CHEBI:229966"/>
    </reaction>
</comment>
<keyword evidence="6 25" id="KW-0472">Membrane</keyword>
<comment type="catalytic activity">
    <reaction evidence="9">
        <text>L-histidyl-glycine(out) = L-histidyl-glycine(in)</text>
        <dbReference type="Rhea" id="RHEA:79395"/>
        <dbReference type="ChEBI" id="CHEBI:229957"/>
    </reaction>
</comment>
<evidence type="ECO:0000256" key="23">
    <source>
        <dbReference type="ARBA" id="ARBA00045709"/>
    </source>
</evidence>
<comment type="catalytic activity">
    <reaction evidence="10">
        <text>L-alpha-aminoacyl-L-arginine(out) = L-alpha-aminoacyl-L-arginine(in)</text>
        <dbReference type="Rhea" id="RHEA:79367"/>
        <dbReference type="ChEBI" id="CHEBI:229968"/>
    </reaction>
</comment>
<feature type="transmembrane region" description="Helical" evidence="25">
    <location>
        <begin position="362"/>
        <end position="384"/>
    </location>
</feature>
<feature type="domain" description="Major facilitator superfamily (MFS) profile" evidence="26">
    <location>
        <begin position="49"/>
        <end position="449"/>
    </location>
</feature>
<evidence type="ECO:0000256" key="19">
    <source>
        <dbReference type="ARBA" id="ARBA00044919"/>
    </source>
</evidence>
<evidence type="ECO:0000256" key="17">
    <source>
        <dbReference type="ARBA" id="ARBA00044903"/>
    </source>
</evidence>
<sequence>MPDALADQDRLVANMEQDEEDRAAPDDAASVTTPVGCCHPAGTGYRMVVLALVCLTSFGSYFCYDNPSALESEIKNDMDVSTGQYMLLYSLYSWPNVVVCFFGGFFIDRIIGVRWGAILFGGLLLIGHYIFALGAFVNRFWVMQMGRFIFGLGGENLAVAVNAYAVNWFKGSALNLVMGLSLSVSRVGSVLNMNTMKPLYNQLAKTYSGYTCLGLTLFIGGTTLILSQFCTFQLAWLDKRAKRILKPATVVAAGEKISFRDIKDFPWSLYLICAICVGYYTAIFPFISLGLVFYESKYGLSPQRAMLLNSLVYTISAVGSPILGFLIDRTGRNIIWTISAISITIVAHGILGFTFVNPFVAVSMMGVAYSMLASSLWPMVALVVKEHQLGTAYGIMQAVQNLGLAVFAIVAGTIVDKAGYLVLEVFFIGLLCVSLLSAAMLYLYDSKVNGLLNLSVLQQKARFDEEKRLAALREDNLVNGQTVVTEGKTTIEPVYPDNEAPRISF</sequence>
<feature type="transmembrane region" description="Helical" evidence="25">
    <location>
        <begin position="44"/>
        <end position="64"/>
    </location>
</feature>
<dbReference type="Pfam" id="PF07690">
    <property type="entry name" value="MFS_1"/>
    <property type="match status" value="1"/>
</dbReference>
<comment type="subunit">
    <text evidence="24">Homodimer. Interacts with lysosomal protein GLMP (via lumenal domain); the interaction starts while both proteins are still in the endoplasmic reticulum and is required for stabilization of MFSD1 in lysosomes but has no direct effect on its targeting to lysosomes or transporter activity.</text>
</comment>
<feature type="transmembrane region" description="Helical" evidence="25">
    <location>
        <begin position="269"/>
        <end position="294"/>
    </location>
</feature>
<gene>
    <name evidence="27" type="primary">RvY_18622-1</name>
    <name evidence="27" type="synonym">RvY_18622.1</name>
    <name evidence="27" type="ORF">RvY_18622</name>
</gene>
<dbReference type="InterPro" id="IPR020846">
    <property type="entry name" value="MFS_dom"/>
</dbReference>
<dbReference type="Proteomes" id="UP000186922">
    <property type="component" value="Unassembled WGS sequence"/>
</dbReference>
<comment type="catalytic activity">
    <reaction evidence="20">
        <text>L-lysyl-glycine(out) = L-lysyl-glycine(in)</text>
        <dbReference type="Rhea" id="RHEA:79407"/>
        <dbReference type="ChEBI" id="CHEBI:191202"/>
    </reaction>
</comment>